<dbReference type="PANTHER" id="PTHR11002">
    <property type="entry name" value="CARBONIC ANHYDRASE"/>
    <property type="match status" value="1"/>
</dbReference>
<dbReference type="SUPFAM" id="SSF53056">
    <property type="entry name" value="beta-carbonic anhydrase, cab"/>
    <property type="match status" value="1"/>
</dbReference>
<sequence>MTGNHERRPAVDGAMLRLDRADNASGGPVRQPETPEEALAYLDAGSRAFAELGTKAIDLRLSPEALGIGPEDNGGILVQEPFAAVLSCSDARVPIEFALGQAANELFVVRVAGNAPGSECRGSLHYAAQHLPSVQIFAVIGHSRCGATTAAVDAMLRPENYLDIATDGPLREIIDPLLAGVTFAHRALLDAHGPEVVSSPDYRGHLITLSTLANTALSALVIEHDLNRACAFGVYKLSARQVGVRRRDGWNAGFAMAPKDGREIEKLVREAAESLIA</sequence>
<comment type="function">
    <text evidence="2">Catalyzes the reversible hydration of carbon dioxide to form bicarbonate.</text>
</comment>
<comment type="similarity">
    <text evidence="1">Belongs to the beta-class carbonic anhydrase family.</text>
</comment>
<dbReference type="InterPro" id="IPR001765">
    <property type="entry name" value="Carbonic_anhydrase"/>
</dbReference>
<keyword evidence="5" id="KW-1185">Reference proteome</keyword>
<feature type="region of interest" description="Disordered" evidence="3">
    <location>
        <begin position="1"/>
        <end position="34"/>
    </location>
</feature>
<dbReference type="Gene3D" id="3.40.1050.10">
    <property type="entry name" value="Carbonic anhydrase"/>
    <property type="match status" value="1"/>
</dbReference>
<organism evidence="4 5">
    <name type="scientific">[Mycobacterium] kokjensenii</name>
    <dbReference type="NCBI Taxonomy" id="3064287"/>
    <lineage>
        <taxon>Bacteria</taxon>
        <taxon>Bacillati</taxon>
        <taxon>Actinomycetota</taxon>
        <taxon>Actinomycetes</taxon>
        <taxon>Mycobacteriales</taxon>
        <taxon>Mycobacteriaceae</taxon>
        <taxon>Mycolicibacter</taxon>
    </lineage>
</organism>
<evidence type="ECO:0000256" key="2">
    <source>
        <dbReference type="ARBA" id="ARBA00024993"/>
    </source>
</evidence>
<dbReference type="EMBL" id="OY726394">
    <property type="protein sequence ID" value="CAJ1498392.1"/>
    <property type="molecule type" value="Genomic_DNA"/>
</dbReference>
<dbReference type="RefSeq" id="WP_308476923.1">
    <property type="nucleotide sequence ID" value="NZ_OY726394.1"/>
</dbReference>
<reference evidence="4 5" key="1">
    <citation type="submission" date="2023-08" db="EMBL/GenBank/DDBJ databases">
        <authorList>
            <person name="Folkvardsen B D."/>
            <person name="Norman A."/>
        </authorList>
    </citation>
    <scope>NUCLEOTIDE SEQUENCE [LARGE SCALE GENOMIC DNA]</scope>
    <source>
        <strain evidence="4 5">Mu0083</strain>
    </source>
</reference>
<evidence type="ECO:0000313" key="5">
    <source>
        <dbReference type="Proteomes" id="UP001190336"/>
    </source>
</evidence>
<protein>
    <submittedName>
        <fullName evidence="4">Carbonic anhydrase</fullName>
    </submittedName>
</protein>
<gene>
    <name evidence="4" type="ORF">MU0083_001916</name>
</gene>
<evidence type="ECO:0000256" key="3">
    <source>
        <dbReference type="SAM" id="MobiDB-lite"/>
    </source>
</evidence>
<dbReference type="InterPro" id="IPR036874">
    <property type="entry name" value="Carbonic_anhydrase_sf"/>
</dbReference>
<dbReference type="Pfam" id="PF00484">
    <property type="entry name" value="Pro_CA"/>
    <property type="match status" value="1"/>
</dbReference>
<dbReference type="SMART" id="SM00947">
    <property type="entry name" value="Pro_CA"/>
    <property type="match status" value="1"/>
</dbReference>
<evidence type="ECO:0000256" key="1">
    <source>
        <dbReference type="ARBA" id="ARBA00006217"/>
    </source>
</evidence>
<accession>A0ABN9N6L5</accession>
<proteinExistence type="inferred from homology"/>
<evidence type="ECO:0000313" key="4">
    <source>
        <dbReference type="EMBL" id="CAJ1498392.1"/>
    </source>
</evidence>
<dbReference type="PANTHER" id="PTHR11002:SF79">
    <property type="entry name" value="CARBONIC ANHYDRASE 2"/>
    <property type="match status" value="1"/>
</dbReference>
<name>A0ABN9N6L5_9MYCO</name>
<feature type="compositionally biased region" description="Basic and acidic residues" evidence="3">
    <location>
        <begin position="1"/>
        <end position="10"/>
    </location>
</feature>
<dbReference type="Proteomes" id="UP001190336">
    <property type="component" value="Chromosome"/>
</dbReference>